<feature type="compositionally biased region" description="Low complexity" evidence="2">
    <location>
        <begin position="1"/>
        <end position="18"/>
    </location>
</feature>
<proteinExistence type="predicted"/>
<evidence type="ECO:0000256" key="2">
    <source>
        <dbReference type="SAM" id="MobiDB-lite"/>
    </source>
</evidence>
<comment type="caution">
    <text evidence="3">The sequence shown here is derived from an EMBL/GenBank/DDBJ whole genome shotgun (WGS) entry which is preliminary data.</text>
</comment>
<accession>A0ABD3G380</accession>
<feature type="compositionally biased region" description="Low complexity" evidence="2">
    <location>
        <begin position="158"/>
        <end position="168"/>
    </location>
</feature>
<gene>
    <name evidence="3" type="ORF">V7S43_001308</name>
</gene>
<evidence type="ECO:0000256" key="1">
    <source>
        <dbReference type="SAM" id="Coils"/>
    </source>
</evidence>
<reference evidence="3 4" key="1">
    <citation type="submission" date="2024-09" db="EMBL/GenBank/DDBJ databases">
        <title>Genome sequencing and assembly of Phytophthora oleae, isolate VK10A, causative agent of rot of olive drupes.</title>
        <authorList>
            <person name="Conti Taguali S."/>
            <person name="Riolo M."/>
            <person name="La Spada F."/>
            <person name="Cacciola S.O."/>
            <person name="Dionisio G."/>
        </authorList>
    </citation>
    <scope>NUCLEOTIDE SEQUENCE [LARGE SCALE GENOMIC DNA]</scope>
    <source>
        <strain evidence="3 4">VK10A</strain>
    </source>
</reference>
<protein>
    <recommendedName>
        <fullName evidence="5">BZIP domain-containing protein</fullName>
    </recommendedName>
</protein>
<organism evidence="3 4">
    <name type="scientific">Phytophthora oleae</name>
    <dbReference type="NCBI Taxonomy" id="2107226"/>
    <lineage>
        <taxon>Eukaryota</taxon>
        <taxon>Sar</taxon>
        <taxon>Stramenopiles</taxon>
        <taxon>Oomycota</taxon>
        <taxon>Peronosporomycetes</taxon>
        <taxon>Peronosporales</taxon>
        <taxon>Peronosporaceae</taxon>
        <taxon>Phytophthora</taxon>
    </lineage>
</organism>
<evidence type="ECO:0000313" key="3">
    <source>
        <dbReference type="EMBL" id="KAL3673607.1"/>
    </source>
</evidence>
<keyword evidence="1" id="KW-0175">Coiled coil</keyword>
<feature type="region of interest" description="Disordered" evidence="2">
    <location>
        <begin position="143"/>
        <end position="183"/>
    </location>
</feature>
<dbReference type="AlphaFoldDB" id="A0ABD3G380"/>
<feature type="compositionally biased region" description="Polar residues" evidence="2">
    <location>
        <begin position="61"/>
        <end position="73"/>
    </location>
</feature>
<feature type="compositionally biased region" description="Basic and acidic residues" evidence="2">
    <location>
        <begin position="143"/>
        <end position="157"/>
    </location>
</feature>
<dbReference type="Proteomes" id="UP001632037">
    <property type="component" value="Unassembled WGS sequence"/>
</dbReference>
<evidence type="ECO:0008006" key="5">
    <source>
        <dbReference type="Google" id="ProtNLM"/>
    </source>
</evidence>
<sequence length="234" mass="27093">MSAVYSSSSAHSRDPSSSPAWLSTPTIERVSRHGMVRTTEKSVVFRVRTQEKVSGSRGGRRSQQTLRLTQHGDTSGADDSDVNEMLAELYADAEAKKQWLHSEEKAFERGQERLKSLKREHAELLRTVEKCRQRRKERVRIQEMLRGKEDKGERKSSIDSGSDSDYSSNRCHRSRKERAKKERKRLQRFQSKVSLQFQLLQSECKRSNLEVEKALAEVRSKYLDSYLFGNSFTF</sequence>
<feature type="region of interest" description="Disordered" evidence="2">
    <location>
        <begin position="50"/>
        <end position="81"/>
    </location>
</feature>
<feature type="region of interest" description="Disordered" evidence="2">
    <location>
        <begin position="1"/>
        <end position="26"/>
    </location>
</feature>
<dbReference type="EMBL" id="JBIMZQ010000002">
    <property type="protein sequence ID" value="KAL3673607.1"/>
    <property type="molecule type" value="Genomic_DNA"/>
</dbReference>
<keyword evidence="4" id="KW-1185">Reference proteome</keyword>
<feature type="coiled-coil region" evidence="1">
    <location>
        <begin position="100"/>
        <end position="134"/>
    </location>
</feature>
<evidence type="ECO:0000313" key="4">
    <source>
        <dbReference type="Proteomes" id="UP001632037"/>
    </source>
</evidence>
<name>A0ABD3G380_9STRA</name>
<feature type="compositionally biased region" description="Basic residues" evidence="2">
    <location>
        <begin position="170"/>
        <end position="183"/>
    </location>
</feature>